<organism evidence="4">
    <name type="scientific">Ixodes ricinus</name>
    <name type="common">Common tick</name>
    <name type="synonym">Acarus ricinus</name>
    <dbReference type="NCBI Taxonomy" id="34613"/>
    <lineage>
        <taxon>Eukaryota</taxon>
        <taxon>Metazoa</taxon>
        <taxon>Ecdysozoa</taxon>
        <taxon>Arthropoda</taxon>
        <taxon>Chelicerata</taxon>
        <taxon>Arachnida</taxon>
        <taxon>Acari</taxon>
        <taxon>Parasitiformes</taxon>
        <taxon>Ixodida</taxon>
        <taxon>Ixodoidea</taxon>
        <taxon>Ixodidae</taxon>
        <taxon>Ixodinae</taxon>
        <taxon>Ixodes</taxon>
    </lineage>
</organism>
<name>A0A131Y106_IXORI</name>
<dbReference type="GO" id="GO:0016491">
    <property type="term" value="F:oxidoreductase activity"/>
    <property type="evidence" value="ECO:0007669"/>
    <property type="project" value="UniProtKB-KW"/>
</dbReference>
<sequence>ATMSPIEWLSTTAGKVVFGATTALCGLAALLFGIFAYNRLTLGRCKSKNRMDGKTVVITGANTGIGYETAKELASRGARVILGCRNAQKAEAAVDQLVADTRNSNISWKLLDMSSMESVRTFAMEILKATDSIHVLINNAGIAGPKERCITEEGLEVTFATNYLGHFLLTNLLLPVLKSSSPSRIISLSSVAYMFGNIDFADLQSMSGKFVAGKVYSNSKLATVLFTTELARRLDGTGVTANVLHPGIVNTPLSRSLMKVGEPVFGILSTIFGVKSLVEGAQTSIHLAVADEVSNVSGAYFVDCKPKALSGRGRDPAAATKLWEASCRLVGIETRDLVS</sequence>
<dbReference type="Pfam" id="PF00106">
    <property type="entry name" value="adh_short"/>
    <property type="match status" value="1"/>
</dbReference>
<dbReference type="PRINTS" id="PR00081">
    <property type="entry name" value="GDHRDH"/>
</dbReference>
<keyword evidence="3" id="KW-0812">Transmembrane</keyword>
<reference evidence="4" key="1">
    <citation type="submission" date="2016-02" db="EMBL/GenBank/DDBJ databases">
        <title>RNAseq analyses of the midgut from blood- or serum-fed Ixodes ricinus ticks.</title>
        <authorList>
            <person name="Perner J."/>
            <person name="Provaznik J."/>
            <person name="Schrenkova J."/>
            <person name="Urbanova V."/>
            <person name="Ribeiro J.M."/>
            <person name="Kopacek P."/>
        </authorList>
    </citation>
    <scope>NUCLEOTIDE SEQUENCE</scope>
    <source>
        <tissue evidence="4">Gut</tissue>
    </source>
</reference>
<accession>A0A131Y106</accession>
<evidence type="ECO:0000256" key="3">
    <source>
        <dbReference type="SAM" id="Phobius"/>
    </source>
</evidence>
<dbReference type="PANTHER" id="PTHR43157:SF31">
    <property type="entry name" value="PHOSPHATIDYLINOSITOL-GLYCAN BIOSYNTHESIS CLASS F PROTEIN"/>
    <property type="match status" value="1"/>
</dbReference>
<dbReference type="PANTHER" id="PTHR43157">
    <property type="entry name" value="PHOSPHATIDYLINOSITOL-GLYCAN BIOSYNTHESIS CLASS F PROTEIN-RELATED"/>
    <property type="match status" value="1"/>
</dbReference>
<dbReference type="EMBL" id="GEFM01004225">
    <property type="protein sequence ID" value="JAP71571.1"/>
    <property type="molecule type" value="mRNA"/>
</dbReference>
<proteinExistence type="evidence at transcript level"/>
<dbReference type="InterPro" id="IPR036291">
    <property type="entry name" value="NAD(P)-bd_dom_sf"/>
</dbReference>
<keyword evidence="3" id="KW-1133">Transmembrane helix</keyword>
<dbReference type="InterPro" id="IPR020904">
    <property type="entry name" value="Sc_DH/Rdtase_CS"/>
</dbReference>
<keyword evidence="3" id="KW-0472">Membrane</keyword>
<comment type="similarity">
    <text evidence="2">Belongs to the short-chain dehydrogenases/reductases (SDR) family.</text>
</comment>
<dbReference type="PRINTS" id="PR00080">
    <property type="entry name" value="SDRFAMILY"/>
</dbReference>
<dbReference type="CDD" id="cd05327">
    <property type="entry name" value="retinol-DH_like_SDR_c_like"/>
    <property type="match status" value="1"/>
</dbReference>
<dbReference type="InterPro" id="IPR002347">
    <property type="entry name" value="SDR_fam"/>
</dbReference>
<keyword evidence="1" id="KW-0560">Oxidoreductase</keyword>
<protein>
    <submittedName>
        <fullName evidence="4">Putative dehydrogenase with different specificities related to short-chain alcohol dehydrogenase</fullName>
    </submittedName>
</protein>
<evidence type="ECO:0000313" key="4">
    <source>
        <dbReference type="EMBL" id="JAP71571.1"/>
    </source>
</evidence>
<feature type="non-terminal residue" evidence="4">
    <location>
        <position position="1"/>
    </location>
</feature>
<feature type="transmembrane region" description="Helical" evidence="3">
    <location>
        <begin position="16"/>
        <end position="37"/>
    </location>
</feature>
<evidence type="ECO:0000256" key="1">
    <source>
        <dbReference type="ARBA" id="ARBA00023002"/>
    </source>
</evidence>
<dbReference type="Gene3D" id="3.40.50.720">
    <property type="entry name" value="NAD(P)-binding Rossmann-like Domain"/>
    <property type="match status" value="1"/>
</dbReference>
<dbReference type="PROSITE" id="PS00061">
    <property type="entry name" value="ADH_SHORT"/>
    <property type="match status" value="1"/>
</dbReference>
<dbReference type="SUPFAM" id="SSF51735">
    <property type="entry name" value="NAD(P)-binding Rossmann-fold domains"/>
    <property type="match status" value="1"/>
</dbReference>
<evidence type="ECO:0000256" key="2">
    <source>
        <dbReference type="RuleBase" id="RU000363"/>
    </source>
</evidence>
<dbReference type="AlphaFoldDB" id="A0A131Y106"/>